<accession>A0A0B7FYJ5</accession>
<dbReference type="EMBL" id="LN679169">
    <property type="protein sequence ID" value="CEL62780.1"/>
    <property type="molecule type" value="Genomic_DNA"/>
</dbReference>
<sequence length="271" mass="30372">MSDNTPVGDSNKIVVCFIISEDSSLCNMIHQHNKPKQLSHVQTISVAKKISRADRLLVRLRLKQEGEKGEEVNTAVAKAYSFVVDHYQSGDEVILFVQCYQSSPHCLEAAEMLAWRLYNGKRPEERQLEPSDAKHPSSDSIPIYAIALKDWYNDVESVCAASDQVKLGLVPINRLKKLSLTDIRLPPGISNVILGTLLGGNCATCATSYDLNGRKVTREVHWHIGDYAWEDAFIFATKHIIYWKPEQIPSWDKSPSVLETIGTLPKENVPT</sequence>
<keyword evidence="2" id="KW-1185">Reference proteome</keyword>
<name>A0A0B7FYJ5_THACB</name>
<dbReference type="Proteomes" id="UP000059188">
    <property type="component" value="Unassembled WGS sequence"/>
</dbReference>
<protein>
    <submittedName>
        <fullName evidence="1">Uncharacterized protein</fullName>
    </submittedName>
</protein>
<dbReference type="AlphaFoldDB" id="A0A0B7FYJ5"/>
<organism evidence="1 2">
    <name type="scientific">Thanatephorus cucumeris (strain AG1-IB / isolate 7/3/14)</name>
    <name type="common">Lettuce bottom rot fungus</name>
    <name type="synonym">Rhizoctonia solani</name>
    <dbReference type="NCBI Taxonomy" id="1108050"/>
    <lineage>
        <taxon>Eukaryota</taxon>
        <taxon>Fungi</taxon>
        <taxon>Dikarya</taxon>
        <taxon>Basidiomycota</taxon>
        <taxon>Agaricomycotina</taxon>
        <taxon>Agaricomycetes</taxon>
        <taxon>Cantharellales</taxon>
        <taxon>Ceratobasidiaceae</taxon>
        <taxon>Rhizoctonia</taxon>
        <taxon>Rhizoctonia solani AG-1</taxon>
    </lineage>
</organism>
<gene>
    <name evidence="1" type="ORF">RSOLAG1IB_10472</name>
</gene>
<proteinExistence type="predicted"/>
<reference evidence="1 2" key="1">
    <citation type="submission" date="2014-11" db="EMBL/GenBank/DDBJ databases">
        <authorList>
            <person name="Wibberg Daniel"/>
        </authorList>
    </citation>
    <scope>NUCLEOTIDE SEQUENCE [LARGE SCALE GENOMIC DNA]</scope>
    <source>
        <strain evidence="1">Rhizoctonia solani AG1-IB 7/3/14</strain>
    </source>
</reference>
<evidence type="ECO:0000313" key="1">
    <source>
        <dbReference type="EMBL" id="CEL62780.1"/>
    </source>
</evidence>
<evidence type="ECO:0000313" key="2">
    <source>
        <dbReference type="Proteomes" id="UP000059188"/>
    </source>
</evidence>